<evidence type="ECO:0000256" key="2">
    <source>
        <dbReference type="SAM" id="MobiDB-lite"/>
    </source>
</evidence>
<keyword evidence="1" id="KW-0547">Nucleotide-binding</keyword>
<evidence type="ECO:0000256" key="1">
    <source>
        <dbReference type="HAMAP-Rule" id="MF_00122"/>
    </source>
</evidence>
<dbReference type="GO" id="GO:0016740">
    <property type="term" value="F:transferase activity"/>
    <property type="evidence" value="ECO:0007669"/>
    <property type="project" value="UniProtKB-KW"/>
</dbReference>
<evidence type="ECO:0000313" key="4">
    <source>
        <dbReference type="Proteomes" id="UP000182841"/>
    </source>
</evidence>
<keyword evidence="1" id="KW-0648">Protein biosynthesis</keyword>
<feature type="region of interest" description="Disordered" evidence="2">
    <location>
        <begin position="73"/>
        <end position="99"/>
    </location>
</feature>
<comment type="function">
    <text evidence="1">Allows the formation of correctly charged Asn-tRNA(Asn) or Gln-tRNA(Gln) through the transamidation of misacylated Asp-tRNA(Asn) or Glu-tRNA(Gln) in organisms which lack either or both of asparaginyl-tRNA or glutaminyl-tRNA synthetases. The reaction takes place in the presence of glutamine and ATP through an activated phospho-Asp-tRNA(Asn) or phospho-Glu-tRNA(Gln).</text>
</comment>
<dbReference type="Proteomes" id="UP000182841">
    <property type="component" value="Unassembled WGS sequence"/>
</dbReference>
<comment type="catalytic activity">
    <reaction evidence="1">
        <text>L-glutamyl-tRNA(Gln) + L-glutamine + ATP + H2O = L-glutaminyl-tRNA(Gln) + L-glutamate + ADP + phosphate + H(+)</text>
        <dbReference type="Rhea" id="RHEA:17521"/>
        <dbReference type="Rhea" id="RHEA-COMP:9681"/>
        <dbReference type="Rhea" id="RHEA-COMP:9684"/>
        <dbReference type="ChEBI" id="CHEBI:15377"/>
        <dbReference type="ChEBI" id="CHEBI:15378"/>
        <dbReference type="ChEBI" id="CHEBI:29985"/>
        <dbReference type="ChEBI" id="CHEBI:30616"/>
        <dbReference type="ChEBI" id="CHEBI:43474"/>
        <dbReference type="ChEBI" id="CHEBI:58359"/>
        <dbReference type="ChEBI" id="CHEBI:78520"/>
        <dbReference type="ChEBI" id="CHEBI:78521"/>
        <dbReference type="ChEBI" id="CHEBI:456216"/>
    </reaction>
</comment>
<keyword evidence="1" id="KW-0067">ATP-binding</keyword>
<dbReference type="GO" id="GO:0050567">
    <property type="term" value="F:glutaminyl-tRNA synthase (glutamine-hydrolyzing) activity"/>
    <property type="evidence" value="ECO:0007669"/>
    <property type="project" value="UniProtKB-UniRule"/>
</dbReference>
<dbReference type="InterPro" id="IPR003837">
    <property type="entry name" value="GatC"/>
</dbReference>
<comment type="similarity">
    <text evidence="1">Belongs to the GatC family.</text>
</comment>
<dbReference type="NCBIfam" id="TIGR00135">
    <property type="entry name" value="gatC"/>
    <property type="match status" value="1"/>
</dbReference>
<keyword evidence="1" id="KW-0436">Ligase</keyword>
<accession>A0A1H9VQ28</accession>
<reference evidence="4" key="1">
    <citation type="submission" date="2016-10" db="EMBL/GenBank/DDBJ databases">
        <authorList>
            <person name="Varghese N."/>
            <person name="Submissions S."/>
        </authorList>
    </citation>
    <scope>NUCLEOTIDE SEQUENCE [LARGE SCALE GENOMIC DNA]</scope>
    <source>
        <strain evidence="4">CGMCC 4.6825</strain>
    </source>
</reference>
<organism evidence="3 4">
    <name type="scientific">Streptomyces qinglanensis</name>
    <dbReference type="NCBI Taxonomy" id="943816"/>
    <lineage>
        <taxon>Bacteria</taxon>
        <taxon>Bacillati</taxon>
        <taxon>Actinomycetota</taxon>
        <taxon>Actinomycetes</taxon>
        <taxon>Kitasatosporales</taxon>
        <taxon>Streptomycetaceae</taxon>
        <taxon>Streptomyces</taxon>
    </lineage>
</organism>
<dbReference type="STRING" id="943816.AN217_23060"/>
<name>A0A1H9VQ28_9ACTN</name>
<gene>
    <name evidence="1" type="primary">gatC</name>
    <name evidence="3" type="ORF">SAMN05421870_1138</name>
</gene>
<keyword evidence="4" id="KW-1185">Reference proteome</keyword>
<dbReference type="HAMAP" id="MF_00122">
    <property type="entry name" value="GatC"/>
    <property type="match status" value="1"/>
</dbReference>
<keyword evidence="3" id="KW-0808">Transferase</keyword>
<dbReference type="RefSeq" id="WP_075002435.1">
    <property type="nucleotide sequence ID" value="NZ_CBDQZE010000004.1"/>
</dbReference>
<dbReference type="GO" id="GO:0050566">
    <property type="term" value="F:asparaginyl-tRNA synthase (glutamine-hydrolyzing) activity"/>
    <property type="evidence" value="ECO:0007669"/>
    <property type="project" value="RHEA"/>
</dbReference>
<dbReference type="InterPro" id="IPR036113">
    <property type="entry name" value="Asp/Glu-ADT_sf_sub_c"/>
</dbReference>
<dbReference type="GO" id="GO:0070681">
    <property type="term" value="P:glutaminyl-tRNAGln biosynthesis via transamidation"/>
    <property type="evidence" value="ECO:0007669"/>
    <property type="project" value="TreeGrafter"/>
</dbReference>
<proteinExistence type="inferred from homology"/>
<comment type="catalytic activity">
    <reaction evidence="1">
        <text>L-aspartyl-tRNA(Asn) + L-glutamine + ATP + H2O = L-asparaginyl-tRNA(Asn) + L-glutamate + ADP + phosphate + 2 H(+)</text>
        <dbReference type="Rhea" id="RHEA:14513"/>
        <dbReference type="Rhea" id="RHEA-COMP:9674"/>
        <dbReference type="Rhea" id="RHEA-COMP:9677"/>
        <dbReference type="ChEBI" id="CHEBI:15377"/>
        <dbReference type="ChEBI" id="CHEBI:15378"/>
        <dbReference type="ChEBI" id="CHEBI:29985"/>
        <dbReference type="ChEBI" id="CHEBI:30616"/>
        <dbReference type="ChEBI" id="CHEBI:43474"/>
        <dbReference type="ChEBI" id="CHEBI:58359"/>
        <dbReference type="ChEBI" id="CHEBI:78515"/>
        <dbReference type="ChEBI" id="CHEBI:78516"/>
        <dbReference type="ChEBI" id="CHEBI:456216"/>
    </reaction>
</comment>
<dbReference type="EMBL" id="FOGO01000013">
    <property type="protein sequence ID" value="SES23900.1"/>
    <property type="molecule type" value="Genomic_DNA"/>
</dbReference>
<dbReference type="AlphaFoldDB" id="A0A1H9VQ28"/>
<dbReference type="Pfam" id="PF02686">
    <property type="entry name" value="GatC"/>
    <property type="match status" value="1"/>
</dbReference>
<comment type="subunit">
    <text evidence="1">Heterotrimer of A, B and C subunits.</text>
</comment>
<evidence type="ECO:0000313" key="3">
    <source>
        <dbReference type="EMBL" id="SES23900.1"/>
    </source>
</evidence>
<dbReference type="PANTHER" id="PTHR15004:SF0">
    <property type="entry name" value="GLUTAMYL-TRNA(GLN) AMIDOTRANSFERASE SUBUNIT C, MITOCHONDRIAL"/>
    <property type="match status" value="1"/>
</dbReference>
<dbReference type="GO" id="GO:0006412">
    <property type="term" value="P:translation"/>
    <property type="evidence" value="ECO:0007669"/>
    <property type="project" value="UniProtKB-UniRule"/>
</dbReference>
<dbReference type="OrthoDB" id="5295223at2"/>
<dbReference type="GO" id="GO:0005524">
    <property type="term" value="F:ATP binding"/>
    <property type="evidence" value="ECO:0007669"/>
    <property type="project" value="UniProtKB-KW"/>
</dbReference>
<dbReference type="Gene3D" id="1.10.20.60">
    <property type="entry name" value="Glu-tRNAGln amidotransferase C subunit, N-terminal domain"/>
    <property type="match status" value="1"/>
</dbReference>
<protein>
    <recommendedName>
        <fullName evidence="1">Aspartyl/glutamyl-tRNA(Asn/Gln) amidotransferase subunit C</fullName>
        <shortName evidence="1">Asp/Glu-ADT subunit C</shortName>
        <ecNumber evidence="1">6.3.5.-</ecNumber>
    </recommendedName>
</protein>
<dbReference type="PANTHER" id="PTHR15004">
    <property type="entry name" value="GLUTAMYL-TRNA(GLN) AMIDOTRANSFERASE SUBUNIT C, MITOCHONDRIAL"/>
    <property type="match status" value="1"/>
</dbReference>
<sequence length="99" mass="10611">MPGISREEVAHLAKLARLELKDEELDHFAGQLDDIIGAVAAVSAVADDAAVPPTSHPLPLTNVMRPDEVRPSLTPQQALSGAPAQEQQRFKVPQILGEE</sequence>
<dbReference type="GO" id="GO:0006450">
    <property type="term" value="P:regulation of translational fidelity"/>
    <property type="evidence" value="ECO:0007669"/>
    <property type="project" value="InterPro"/>
</dbReference>
<dbReference type="EC" id="6.3.5.-" evidence="1"/>
<dbReference type="SUPFAM" id="SSF141000">
    <property type="entry name" value="Glu-tRNAGln amidotransferase C subunit"/>
    <property type="match status" value="1"/>
</dbReference>